<feature type="transmembrane region" description="Helical" evidence="7">
    <location>
        <begin position="70"/>
        <end position="90"/>
    </location>
</feature>
<dbReference type="NCBIfam" id="TIGR01398">
    <property type="entry name" value="FlhA"/>
    <property type="match status" value="1"/>
</dbReference>
<feature type="transmembrane region" description="Helical" evidence="7">
    <location>
        <begin position="244"/>
        <end position="264"/>
    </location>
</feature>
<dbReference type="Pfam" id="PF00771">
    <property type="entry name" value="FHIPEP"/>
    <property type="match status" value="1"/>
</dbReference>
<dbReference type="InterPro" id="IPR025505">
    <property type="entry name" value="FHIPEP_CS"/>
</dbReference>
<keyword evidence="6 7" id="KW-0472">Membrane</keyword>
<keyword evidence="9" id="KW-1185">Reference proteome</keyword>
<dbReference type="InterPro" id="IPR006301">
    <property type="entry name" value="FlhA"/>
</dbReference>
<dbReference type="Proteomes" id="UP000199527">
    <property type="component" value="Unassembled WGS sequence"/>
</dbReference>
<keyword evidence="5 7" id="KW-1133">Transmembrane helix</keyword>
<keyword evidence="3 7" id="KW-1003">Cell membrane</keyword>
<evidence type="ECO:0000256" key="6">
    <source>
        <dbReference type="ARBA" id="ARBA00023136"/>
    </source>
</evidence>
<keyword evidence="7" id="KW-0813">Transport</keyword>
<dbReference type="GO" id="GO:0005886">
    <property type="term" value="C:plasma membrane"/>
    <property type="evidence" value="ECO:0007669"/>
    <property type="project" value="UniProtKB-SubCell"/>
</dbReference>
<dbReference type="AlphaFoldDB" id="A0A1G8ZVB9"/>
<name>A0A1G8ZVB9_9GAMM</name>
<evidence type="ECO:0000313" key="9">
    <source>
        <dbReference type="Proteomes" id="UP000199527"/>
    </source>
</evidence>
<organism evidence="8 9">
    <name type="scientific">Ferrimonas sediminum</name>
    <dbReference type="NCBI Taxonomy" id="718193"/>
    <lineage>
        <taxon>Bacteria</taxon>
        <taxon>Pseudomonadati</taxon>
        <taxon>Pseudomonadota</taxon>
        <taxon>Gammaproteobacteria</taxon>
        <taxon>Alteromonadales</taxon>
        <taxon>Ferrimonadaceae</taxon>
        <taxon>Ferrimonas</taxon>
    </lineage>
</organism>
<dbReference type="PROSITE" id="PS00994">
    <property type="entry name" value="FHIPEP"/>
    <property type="match status" value="1"/>
</dbReference>
<keyword evidence="4 7" id="KW-0812">Transmembrane</keyword>
<comment type="subcellular location">
    <subcellularLocation>
        <location evidence="1 7">Cell membrane</location>
        <topology evidence="1 7">Multi-pass membrane protein</topology>
    </subcellularLocation>
</comment>
<dbReference type="InterPro" id="IPR001712">
    <property type="entry name" value="T3SS_FHIPEP"/>
</dbReference>
<dbReference type="OrthoDB" id="9759185at2"/>
<dbReference type="InterPro" id="IPR042193">
    <property type="entry name" value="FHIPEP_3"/>
</dbReference>
<dbReference type="InterPro" id="IPR042194">
    <property type="entry name" value="FHIPEP_1"/>
</dbReference>
<feature type="transmembrane region" description="Helical" evidence="7">
    <location>
        <begin position="202"/>
        <end position="224"/>
    </location>
</feature>
<feature type="transmembrane region" description="Helical" evidence="7">
    <location>
        <begin position="110"/>
        <end position="133"/>
    </location>
</feature>
<evidence type="ECO:0000256" key="3">
    <source>
        <dbReference type="ARBA" id="ARBA00022475"/>
    </source>
</evidence>
<gene>
    <name evidence="7" type="primary">flhA</name>
    <name evidence="8" type="ORF">SAMN04488540_12117</name>
</gene>
<accession>A0A1G8ZVB9</accession>
<keyword evidence="8" id="KW-0969">Cilium</keyword>
<comment type="similarity">
    <text evidence="2 7">Belongs to the FHIPEP (flagella/HR/invasion proteins export pore) family.</text>
</comment>
<proteinExistence type="inferred from homology"/>
<evidence type="ECO:0000256" key="7">
    <source>
        <dbReference type="RuleBase" id="RU364093"/>
    </source>
</evidence>
<evidence type="ECO:0000256" key="4">
    <source>
        <dbReference type="ARBA" id="ARBA00022692"/>
    </source>
</evidence>
<evidence type="ECO:0000256" key="1">
    <source>
        <dbReference type="ARBA" id="ARBA00004651"/>
    </source>
</evidence>
<dbReference type="PIRSF" id="PIRSF005419">
    <property type="entry name" value="FlhA"/>
    <property type="match status" value="1"/>
</dbReference>
<dbReference type="GO" id="GO:0009306">
    <property type="term" value="P:protein secretion"/>
    <property type="evidence" value="ECO:0007669"/>
    <property type="project" value="InterPro"/>
</dbReference>
<keyword evidence="7" id="KW-0653">Protein transport</keyword>
<feature type="transmembrane region" description="Helical" evidence="7">
    <location>
        <begin position="39"/>
        <end position="58"/>
    </location>
</feature>
<feature type="transmembrane region" description="Helical" evidence="7">
    <location>
        <begin position="12"/>
        <end position="33"/>
    </location>
</feature>
<keyword evidence="8" id="KW-0966">Cell projection</keyword>
<evidence type="ECO:0000256" key="5">
    <source>
        <dbReference type="ARBA" id="ARBA00022989"/>
    </source>
</evidence>
<sequence>MNRLLQAFKDNQSFIGIPLMLLAILAMVILPLPPWLLDIMFTFNIILAILVLLVSVSIRRPLEFSVFPTLLLLATLMRLTLNVASTRVVLIEGHQGGDAAGKVIQAFGEVVIGGNYVVGAVVFLILMIINFVVITKGGERISEVSARFTLDALPGKQMAIDADLNAGTLTQDQARKRRQEVAREADFYGAMDGASKFVRGDAIAGILILAINIIGGICIGIFMYDLSAAEAFKTYALLTIGDGLVAQIPSLLLATAAAIIVTRVSDAEEMPKQLSRQLLAQPRVLATAAGVMAILGLVPGMPTLVFLSFAAVIGFVAFRQTQLEPAAPLDEVKEKADQVISEPSQPSWEALPYTDVIELSVGYRLVHLVDRSKGAELIKRLTGIRRTLSEQAGFLLPEVRVRDNLSLPPNGYQISILGTPLAQSELQPERLMAIQSGPVYGSIEGMITKDPAYQMDATWIEPNDKARALNLGYSVVDHATIIATHASKIIREALPEMLQHDDITHLNERLASQAPKLAESLSTALTPVQQLKTFRLLLREQVSLKDIRTIGTTLLESSDATKDPVLLAADVRCAIKHNLVHQIAGDATRLNVITLAPELEQVLLGALNQAQQAGQVSLDSFPVDPQVLAKLQQAMPEQLAAARHNGQPPLLLVAPQLRPLLGRYALAFARGLTVLSYNEIPENRELEIAAQLSGQ</sequence>
<dbReference type="Gene3D" id="3.40.50.12790">
    <property type="entry name" value="FHIPEP family, domain 4"/>
    <property type="match status" value="1"/>
</dbReference>
<dbReference type="PRINTS" id="PR00949">
    <property type="entry name" value="TYPE3IMAPROT"/>
</dbReference>
<evidence type="ECO:0000256" key="2">
    <source>
        <dbReference type="ARBA" id="ARBA00008835"/>
    </source>
</evidence>
<keyword evidence="8" id="KW-0282">Flagellum</keyword>
<reference evidence="9" key="1">
    <citation type="submission" date="2016-10" db="EMBL/GenBank/DDBJ databases">
        <authorList>
            <person name="Varghese N."/>
            <person name="Submissions S."/>
        </authorList>
    </citation>
    <scope>NUCLEOTIDE SEQUENCE [LARGE SCALE GENOMIC DNA]</scope>
    <source>
        <strain evidence="9">DSM 23317</strain>
    </source>
</reference>
<dbReference type="EMBL" id="FNEM01000021">
    <property type="protein sequence ID" value="SDK18937.1"/>
    <property type="molecule type" value="Genomic_DNA"/>
</dbReference>
<keyword evidence="7" id="KW-1005">Bacterial flagellum biogenesis</keyword>
<dbReference type="RefSeq" id="WP_090367879.1">
    <property type="nucleotide sequence ID" value="NZ_FNEM01000021.1"/>
</dbReference>
<dbReference type="Gene3D" id="1.10.8.540">
    <property type="entry name" value="FHIPEP family, domain 3"/>
    <property type="match status" value="1"/>
</dbReference>
<keyword evidence="7" id="KW-1006">Bacterial flagellum protein export</keyword>
<dbReference type="GO" id="GO:0044780">
    <property type="term" value="P:bacterial-type flagellum assembly"/>
    <property type="evidence" value="ECO:0007669"/>
    <property type="project" value="InterPro"/>
</dbReference>
<dbReference type="InterPro" id="IPR042196">
    <property type="entry name" value="FHIPEP_4"/>
</dbReference>
<protein>
    <recommendedName>
        <fullName evidence="7">Flagellar biosynthesis protein FlhA</fullName>
    </recommendedName>
</protein>
<dbReference type="Gene3D" id="3.40.30.60">
    <property type="entry name" value="FHIPEP family, domain 1"/>
    <property type="match status" value="1"/>
</dbReference>
<dbReference type="PANTHER" id="PTHR30161:SF1">
    <property type="entry name" value="FLAGELLAR BIOSYNTHESIS PROTEIN FLHA-RELATED"/>
    <property type="match status" value="1"/>
</dbReference>
<comment type="function">
    <text evidence="7">Required for formation of the rod structure of the flagellar apparatus. Together with FliI and FliH, may constitute the export apparatus of flagellin.</text>
</comment>
<evidence type="ECO:0000313" key="8">
    <source>
        <dbReference type="EMBL" id="SDK18937.1"/>
    </source>
</evidence>
<feature type="transmembrane region" description="Helical" evidence="7">
    <location>
        <begin position="285"/>
        <end position="318"/>
    </location>
</feature>
<dbReference type="PANTHER" id="PTHR30161">
    <property type="entry name" value="FLAGELLAR EXPORT PROTEIN, MEMBRANE FLHA SUBUNIT-RELATED"/>
    <property type="match status" value="1"/>
</dbReference>